<protein>
    <submittedName>
        <fullName evidence="2">Uncharacterized protein</fullName>
    </submittedName>
</protein>
<dbReference type="AlphaFoldDB" id="A0A397FX04"/>
<gene>
    <name evidence="2" type="ORF">Glove_810674g3</name>
</gene>
<reference evidence="2 3" key="1">
    <citation type="submission" date="2018-08" db="EMBL/GenBank/DDBJ databases">
        <title>Genome and evolution of the arbuscular mycorrhizal fungus Diversispora epigaea (formerly Glomus versiforme) and its bacterial endosymbionts.</title>
        <authorList>
            <person name="Sun X."/>
            <person name="Fei Z."/>
            <person name="Harrison M."/>
        </authorList>
    </citation>
    <scope>NUCLEOTIDE SEQUENCE [LARGE SCALE GENOMIC DNA]</scope>
    <source>
        <strain evidence="2 3">IT104</strain>
    </source>
</reference>
<dbReference type="OrthoDB" id="2419021at2759"/>
<feature type="coiled-coil region" evidence="1">
    <location>
        <begin position="5"/>
        <end position="62"/>
    </location>
</feature>
<evidence type="ECO:0000256" key="1">
    <source>
        <dbReference type="SAM" id="Coils"/>
    </source>
</evidence>
<evidence type="ECO:0000313" key="3">
    <source>
        <dbReference type="Proteomes" id="UP000266861"/>
    </source>
</evidence>
<dbReference type="EMBL" id="PQFF01000720">
    <property type="protein sequence ID" value="RHZ43302.1"/>
    <property type="molecule type" value="Genomic_DNA"/>
</dbReference>
<name>A0A397FX04_9GLOM</name>
<dbReference type="Proteomes" id="UP000266861">
    <property type="component" value="Unassembled WGS sequence"/>
</dbReference>
<organism evidence="2 3">
    <name type="scientific">Diversispora epigaea</name>
    <dbReference type="NCBI Taxonomy" id="1348612"/>
    <lineage>
        <taxon>Eukaryota</taxon>
        <taxon>Fungi</taxon>
        <taxon>Fungi incertae sedis</taxon>
        <taxon>Mucoromycota</taxon>
        <taxon>Glomeromycotina</taxon>
        <taxon>Glomeromycetes</taxon>
        <taxon>Diversisporales</taxon>
        <taxon>Diversisporaceae</taxon>
        <taxon>Diversispora</taxon>
    </lineage>
</organism>
<keyword evidence="1" id="KW-0175">Coiled coil</keyword>
<sequence length="166" mass="19892">MQFKLDLLEEEAKLLDKKISLKLEKTKLKAENTMLMAKIVKLEQTVKEKDDLMVRIVKLEHKLISKKNLSSSFLNGLELDVFFQKYQIALEVQGVQHWLYHTSWYKDIKKLEDIVNHDWLKKCICQDNRIFLIEIWYDKKPEIVISKRIQKIKEFTNQLIKSLDDL</sequence>
<evidence type="ECO:0000313" key="2">
    <source>
        <dbReference type="EMBL" id="RHZ43302.1"/>
    </source>
</evidence>
<proteinExistence type="predicted"/>
<comment type="caution">
    <text evidence="2">The sequence shown here is derived from an EMBL/GenBank/DDBJ whole genome shotgun (WGS) entry which is preliminary data.</text>
</comment>
<keyword evidence="3" id="KW-1185">Reference proteome</keyword>
<accession>A0A397FX04</accession>